<accession>Q116D4</accession>
<evidence type="ECO:0000259" key="3">
    <source>
        <dbReference type="SMART" id="SM00909"/>
    </source>
</evidence>
<dbReference type="AlphaFoldDB" id="Q116D4"/>
<feature type="region of interest" description="Disordered" evidence="1">
    <location>
        <begin position="42"/>
        <end position="76"/>
    </location>
</feature>
<keyword evidence="2" id="KW-1133">Transmembrane helix</keyword>
<keyword evidence="2" id="KW-0812">Transmembrane</keyword>
<dbReference type="Pfam" id="PF10646">
    <property type="entry name" value="Germane"/>
    <property type="match status" value="1"/>
</dbReference>
<dbReference type="KEGG" id="ter:Tery_1316"/>
<reference evidence="4" key="1">
    <citation type="submission" date="2006-06" db="EMBL/GenBank/DDBJ databases">
        <title>Complete sequence of Trichodesmium erythraeum IMS101.</title>
        <authorList>
            <consortium name="US DOE Joint Genome Institute"/>
            <person name="Copeland A."/>
            <person name="Lucas S."/>
            <person name="Lapidus A."/>
            <person name="Barry K."/>
            <person name="Detter J.C."/>
            <person name="Glavina del Rio T."/>
            <person name="Hammon N."/>
            <person name="Israni S."/>
            <person name="Dalin E."/>
            <person name="Tice H."/>
            <person name="Pitluck S."/>
            <person name="Kiss H."/>
            <person name="Munk A.C."/>
            <person name="Brettin T."/>
            <person name="Bruce D."/>
            <person name="Han C."/>
            <person name="Tapia R."/>
            <person name="Gilna P."/>
            <person name="Schmutz J."/>
            <person name="Larimer F."/>
            <person name="Land M."/>
            <person name="Hauser L."/>
            <person name="Kyrpides N."/>
            <person name="Kim E."/>
            <person name="Richardson P."/>
        </authorList>
    </citation>
    <scope>NUCLEOTIDE SEQUENCE [LARGE SCALE GENOMIC DNA]</scope>
    <source>
        <strain evidence="4">IMS101</strain>
    </source>
</reference>
<proteinExistence type="predicted"/>
<dbReference type="eggNOG" id="COG5401">
    <property type="taxonomic scope" value="Bacteria"/>
</dbReference>
<dbReference type="InterPro" id="IPR019606">
    <property type="entry name" value="GerMN"/>
</dbReference>
<evidence type="ECO:0000313" key="4">
    <source>
        <dbReference type="EMBL" id="ABG50640.1"/>
    </source>
</evidence>
<sequence>MKKQNQTLNLSVSIVASVCALAVVVGGGIALWTNLQLTTKKTSNNPQTLTDLPTQESPLQTLPSVPSDTIKSPNSQKFPLSIKSEPLAVTEKTVEVYWVKDTATGISLASSPVKIKEIDEPEAILRAAFDLLLSRPENTYVVSAIPEGTKVQALTVENNGVYIDLSEEFTYGGGSASMIGRLGQVIYTASSLEPDVKVWIFVEGKPLEMLGSEGLEVSQPITRQNFQQEFQF</sequence>
<feature type="domain" description="GerMN" evidence="3">
    <location>
        <begin position="125"/>
        <end position="211"/>
    </location>
</feature>
<dbReference type="SMART" id="SM00909">
    <property type="entry name" value="Germane"/>
    <property type="match status" value="1"/>
</dbReference>
<feature type="transmembrane region" description="Helical" evidence="2">
    <location>
        <begin position="12"/>
        <end position="32"/>
    </location>
</feature>
<keyword evidence="2" id="KW-0472">Membrane</keyword>
<name>Q116D4_TRIEI</name>
<dbReference type="EMBL" id="CP000393">
    <property type="protein sequence ID" value="ABG50640.1"/>
    <property type="molecule type" value="Genomic_DNA"/>
</dbReference>
<evidence type="ECO:0000256" key="2">
    <source>
        <dbReference type="SAM" id="Phobius"/>
    </source>
</evidence>
<protein>
    <recommendedName>
        <fullName evidence="3">GerMN domain-containing protein</fullName>
    </recommendedName>
</protein>
<gene>
    <name evidence="4" type="ordered locus">Tery_1316</name>
</gene>
<evidence type="ECO:0000256" key="1">
    <source>
        <dbReference type="SAM" id="MobiDB-lite"/>
    </source>
</evidence>
<dbReference type="STRING" id="203124.Tery_1316"/>
<dbReference type="HOGENOM" id="CLU_094596_0_0_3"/>
<organism evidence="4">
    <name type="scientific">Trichodesmium erythraeum (strain IMS101)</name>
    <dbReference type="NCBI Taxonomy" id="203124"/>
    <lineage>
        <taxon>Bacteria</taxon>
        <taxon>Bacillati</taxon>
        <taxon>Cyanobacteriota</taxon>
        <taxon>Cyanophyceae</taxon>
        <taxon>Oscillatoriophycideae</taxon>
        <taxon>Oscillatoriales</taxon>
        <taxon>Microcoleaceae</taxon>
        <taxon>Trichodesmium</taxon>
    </lineage>
</organism>
<dbReference type="RefSeq" id="WP_011611019.1">
    <property type="nucleotide sequence ID" value="NC_008312.1"/>
</dbReference>
<dbReference type="OrthoDB" id="510914at2"/>